<comment type="caution">
    <text evidence="1">The sequence shown here is derived from an EMBL/GenBank/DDBJ whole genome shotgun (WGS) entry which is preliminary data.</text>
</comment>
<proteinExistence type="predicted"/>
<accession>A0ACC2JAF9</accession>
<protein>
    <submittedName>
        <fullName evidence="1">Uncharacterized protein</fullName>
    </submittedName>
</protein>
<sequence>MPPSPPSSPPADPRQGEFRDGEWRCNCEPRLVAKIRTVNTNKEDYGKRFYGCPKQRGKQNSCDMFILVEDAKEREREYLFTNGRSEKRQTTLLESMRGKQRARDRTPPSDNANPRPTVGGPSRLSAANQASTSRIRAEDPFLQPDGFHDTTSEEDEDEAAERIRRRALARGRIP</sequence>
<dbReference type="Proteomes" id="UP001153332">
    <property type="component" value="Unassembled WGS sequence"/>
</dbReference>
<dbReference type="EMBL" id="JAPUUL010003084">
    <property type="protein sequence ID" value="KAJ8124366.1"/>
    <property type="molecule type" value="Genomic_DNA"/>
</dbReference>
<evidence type="ECO:0000313" key="2">
    <source>
        <dbReference type="Proteomes" id="UP001153332"/>
    </source>
</evidence>
<reference evidence="1" key="1">
    <citation type="submission" date="2022-12" db="EMBL/GenBank/DDBJ databases">
        <title>Genome Sequence of Lasiodiplodia mahajangana.</title>
        <authorList>
            <person name="Buettner E."/>
        </authorList>
    </citation>
    <scope>NUCLEOTIDE SEQUENCE</scope>
    <source>
        <strain evidence="1">VT137</strain>
    </source>
</reference>
<organism evidence="1 2">
    <name type="scientific">Lasiodiplodia mahajangana</name>
    <dbReference type="NCBI Taxonomy" id="1108764"/>
    <lineage>
        <taxon>Eukaryota</taxon>
        <taxon>Fungi</taxon>
        <taxon>Dikarya</taxon>
        <taxon>Ascomycota</taxon>
        <taxon>Pezizomycotina</taxon>
        <taxon>Dothideomycetes</taxon>
        <taxon>Dothideomycetes incertae sedis</taxon>
        <taxon>Botryosphaeriales</taxon>
        <taxon>Botryosphaeriaceae</taxon>
        <taxon>Lasiodiplodia</taxon>
    </lineage>
</organism>
<gene>
    <name evidence="1" type="ORF">O1611_g9273</name>
</gene>
<keyword evidence="2" id="KW-1185">Reference proteome</keyword>
<name>A0ACC2JAF9_9PEZI</name>
<evidence type="ECO:0000313" key="1">
    <source>
        <dbReference type="EMBL" id="KAJ8124366.1"/>
    </source>
</evidence>